<sequence length="319" mass="37405">MVYGPTIAALIGSSLGTVGSAIIIFVHFKFPEFRTFYRKLVFILSVYDLITAMIYLFPGRYNRFICKVQPIFISFFITTAAFWNGVISIITFLKVIKNTSKDNLDKFQKISHVVLWVISSTMAIIFIVFYDPEYHGATYWYFISILLYSVWWAYLLISLIFYITTVIKIRLIFREISQIRNHILQKKLRKNMKVQLRMTMIPIIYILIIFPTSFKRARQMADKNATNWPVLDIFQSFLISTQGFFDVILFVFFVKRVRIKLFGLFSCSKKNKSLHDTIPMTKEDVDYERFRNSSEKSLSNSDSNSEIDSEILDPKKSIN</sequence>
<keyword evidence="9" id="KW-1185">Reference proteome</keyword>
<dbReference type="GO" id="GO:0004930">
    <property type="term" value="F:G protein-coupled receptor activity"/>
    <property type="evidence" value="ECO:0007669"/>
    <property type="project" value="TreeGrafter"/>
</dbReference>
<dbReference type="PANTHER" id="PTHR23112:SF0">
    <property type="entry name" value="TRANSMEMBRANE PROTEIN 116"/>
    <property type="match status" value="1"/>
</dbReference>
<keyword evidence="2 6" id="KW-0812">Transmembrane</keyword>
<dbReference type="InterPro" id="IPR022343">
    <property type="entry name" value="GCR1-cAMP_receptor"/>
</dbReference>
<dbReference type="EMBL" id="JAPDFW010000063">
    <property type="protein sequence ID" value="KAJ5075781.1"/>
    <property type="molecule type" value="Genomic_DNA"/>
</dbReference>
<dbReference type="PROSITE" id="PS50261">
    <property type="entry name" value="G_PROTEIN_RECEP_F2_4"/>
    <property type="match status" value="1"/>
</dbReference>
<dbReference type="GO" id="GO:0007189">
    <property type="term" value="P:adenylate cyclase-activating G protein-coupled receptor signaling pathway"/>
    <property type="evidence" value="ECO:0007669"/>
    <property type="project" value="TreeGrafter"/>
</dbReference>
<evidence type="ECO:0000313" key="9">
    <source>
        <dbReference type="Proteomes" id="UP001149090"/>
    </source>
</evidence>
<keyword evidence="8" id="KW-0675">Receptor</keyword>
<evidence type="ECO:0000256" key="4">
    <source>
        <dbReference type="ARBA" id="ARBA00023136"/>
    </source>
</evidence>
<evidence type="ECO:0000256" key="1">
    <source>
        <dbReference type="ARBA" id="ARBA00004141"/>
    </source>
</evidence>
<dbReference type="GO" id="GO:0005886">
    <property type="term" value="C:plasma membrane"/>
    <property type="evidence" value="ECO:0007669"/>
    <property type="project" value="TreeGrafter"/>
</dbReference>
<keyword evidence="3 6" id="KW-1133">Transmembrane helix</keyword>
<dbReference type="PANTHER" id="PTHR23112">
    <property type="entry name" value="G PROTEIN-COUPLED RECEPTOR 157-RELATED"/>
    <property type="match status" value="1"/>
</dbReference>
<feature type="transmembrane region" description="Helical" evidence="6">
    <location>
        <begin position="233"/>
        <end position="254"/>
    </location>
</feature>
<comment type="caution">
    <text evidence="8">The sequence shown here is derived from an EMBL/GenBank/DDBJ whole genome shotgun (WGS) entry which is preliminary data.</text>
</comment>
<protein>
    <submittedName>
        <fullName evidence="8">G protein-coupled receptor</fullName>
    </submittedName>
</protein>
<gene>
    <name evidence="8" type="ORF">M0811_06643</name>
</gene>
<evidence type="ECO:0000256" key="6">
    <source>
        <dbReference type="SAM" id="Phobius"/>
    </source>
</evidence>
<evidence type="ECO:0000256" key="3">
    <source>
        <dbReference type="ARBA" id="ARBA00022989"/>
    </source>
</evidence>
<dbReference type="PRINTS" id="PR02001">
    <property type="entry name" value="GCR1CAMPR"/>
</dbReference>
<dbReference type="AlphaFoldDB" id="A0A9Q0LND6"/>
<dbReference type="OrthoDB" id="100006at2759"/>
<evidence type="ECO:0000256" key="2">
    <source>
        <dbReference type="ARBA" id="ARBA00022692"/>
    </source>
</evidence>
<keyword evidence="4 6" id="KW-0472">Membrane</keyword>
<dbReference type="Proteomes" id="UP001149090">
    <property type="component" value="Unassembled WGS sequence"/>
</dbReference>
<feature type="transmembrane region" description="Helical" evidence="6">
    <location>
        <begin position="40"/>
        <end position="58"/>
    </location>
</feature>
<feature type="transmembrane region" description="Helical" evidence="6">
    <location>
        <begin position="194"/>
        <end position="213"/>
    </location>
</feature>
<feature type="transmembrane region" description="Helical" evidence="6">
    <location>
        <begin position="70"/>
        <end position="93"/>
    </location>
</feature>
<evidence type="ECO:0000313" key="8">
    <source>
        <dbReference type="EMBL" id="KAJ5075781.1"/>
    </source>
</evidence>
<feature type="transmembrane region" description="Helical" evidence="6">
    <location>
        <begin position="6"/>
        <end position="28"/>
    </location>
</feature>
<name>A0A9Q0LND6_ANAIG</name>
<feature type="transmembrane region" description="Helical" evidence="6">
    <location>
        <begin position="150"/>
        <end position="173"/>
    </location>
</feature>
<feature type="region of interest" description="Disordered" evidence="5">
    <location>
        <begin position="293"/>
        <end position="319"/>
    </location>
</feature>
<dbReference type="Gene3D" id="1.20.1070.10">
    <property type="entry name" value="Rhodopsin 7-helix transmembrane proteins"/>
    <property type="match status" value="1"/>
</dbReference>
<evidence type="ECO:0000256" key="5">
    <source>
        <dbReference type="SAM" id="MobiDB-lite"/>
    </source>
</evidence>
<dbReference type="SUPFAM" id="SSF81321">
    <property type="entry name" value="Family A G protein-coupled receptor-like"/>
    <property type="match status" value="1"/>
</dbReference>
<organism evidence="8 9">
    <name type="scientific">Anaeramoeba ignava</name>
    <name type="common">Anaerobic marine amoeba</name>
    <dbReference type="NCBI Taxonomy" id="1746090"/>
    <lineage>
        <taxon>Eukaryota</taxon>
        <taxon>Metamonada</taxon>
        <taxon>Anaeramoebidae</taxon>
        <taxon>Anaeramoeba</taxon>
    </lineage>
</organism>
<evidence type="ECO:0000259" key="7">
    <source>
        <dbReference type="PROSITE" id="PS50261"/>
    </source>
</evidence>
<accession>A0A9Q0LND6</accession>
<dbReference type="GO" id="GO:0007166">
    <property type="term" value="P:cell surface receptor signaling pathway"/>
    <property type="evidence" value="ECO:0007669"/>
    <property type="project" value="InterPro"/>
</dbReference>
<proteinExistence type="predicted"/>
<feature type="domain" description="G-protein coupled receptors family 2 profile 2" evidence="7">
    <location>
        <begin position="5"/>
        <end position="254"/>
    </location>
</feature>
<feature type="compositionally biased region" description="Low complexity" evidence="5">
    <location>
        <begin position="295"/>
        <end position="304"/>
    </location>
</feature>
<reference evidence="8" key="1">
    <citation type="submission" date="2022-10" db="EMBL/GenBank/DDBJ databases">
        <title>Novel sulphate-reducing endosymbionts in the free-living metamonad Anaeramoeba.</title>
        <authorList>
            <person name="Jerlstrom-Hultqvist J."/>
            <person name="Cepicka I."/>
            <person name="Gallot-Lavallee L."/>
            <person name="Salas-Leiva D."/>
            <person name="Curtis B.A."/>
            <person name="Zahonova K."/>
            <person name="Pipaliya S."/>
            <person name="Dacks J."/>
            <person name="Roger A.J."/>
        </authorList>
    </citation>
    <scope>NUCLEOTIDE SEQUENCE</scope>
    <source>
        <strain evidence="8">BMAN</strain>
    </source>
</reference>
<feature type="transmembrane region" description="Helical" evidence="6">
    <location>
        <begin position="113"/>
        <end position="130"/>
    </location>
</feature>
<comment type="subcellular location">
    <subcellularLocation>
        <location evidence="1">Membrane</location>
        <topology evidence="1">Multi-pass membrane protein</topology>
    </subcellularLocation>
</comment>
<dbReference type="InterPro" id="IPR017981">
    <property type="entry name" value="GPCR_2-like_7TM"/>
</dbReference>